<dbReference type="InterPro" id="IPR028098">
    <property type="entry name" value="Glyco_trans_4-like_N"/>
</dbReference>
<evidence type="ECO:0000313" key="3">
    <source>
        <dbReference type="Proteomes" id="UP001596022"/>
    </source>
</evidence>
<evidence type="ECO:0000259" key="1">
    <source>
        <dbReference type="Pfam" id="PF13579"/>
    </source>
</evidence>
<sequence length="355" mass="40211">MNRGGAETLIMNWYRHIDRSKVQFDFLTCKEGSFDKEIEALGGTIHRIPYVSEAGHFAYLRALDHFFKAHHYSAIHVHMDKMSGFVLRAAKRAQVPIRIAHSHSTGSEGNLMVKSYKWTAGQLIVPNASHLFACSKKASDWLYGSASKRAIVLKNGIDSGRFRRSTDIRNRVRAELSLPSIGLCIGHVGRFSEPKNHRLLIDIFEKVMRINPDARLILVGDGPLRPEIEEKVQDLGLQTFVRFLGTRYDVQEVMQAFDVMVFPSKQEGVPVALIEAQSLGIPCVISDAISDEVDIGAGLVTYESILRSPLIWAEQLLFNRDVKDHMLRYIKDRGYDIEQSTAWLERFYLTAHDIA</sequence>
<name>A0ABV9GS28_9BACL</name>
<gene>
    <name evidence="2" type="ORF">ACFO4N_15260</name>
</gene>
<protein>
    <submittedName>
        <fullName evidence="2">Glycosyltransferase family 1 protein</fullName>
    </submittedName>
</protein>
<dbReference type="CDD" id="cd03812">
    <property type="entry name" value="GT4_CapH-like"/>
    <property type="match status" value="1"/>
</dbReference>
<comment type="caution">
    <text evidence="2">The sequence shown here is derived from an EMBL/GenBank/DDBJ whole genome shotgun (WGS) entry which is preliminary data.</text>
</comment>
<reference evidence="3" key="1">
    <citation type="journal article" date="2019" name="Int. J. Syst. Evol. Microbiol.">
        <title>The Global Catalogue of Microorganisms (GCM) 10K type strain sequencing project: providing services to taxonomists for standard genome sequencing and annotation.</title>
        <authorList>
            <consortium name="The Broad Institute Genomics Platform"/>
            <consortium name="The Broad Institute Genome Sequencing Center for Infectious Disease"/>
            <person name="Wu L."/>
            <person name="Ma J."/>
        </authorList>
    </citation>
    <scope>NUCLEOTIDE SEQUENCE [LARGE SCALE GENOMIC DNA]</scope>
    <source>
        <strain evidence="3">CGMCC 1.16306</strain>
    </source>
</reference>
<dbReference type="SUPFAM" id="SSF53756">
    <property type="entry name" value="UDP-Glycosyltransferase/glycogen phosphorylase"/>
    <property type="match status" value="1"/>
</dbReference>
<dbReference type="Gene3D" id="3.40.50.2000">
    <property type="entry name" value="Glycogen Phosphorylase B"/>
    <property type="match status" value="2"/>
</dbReference>
<organism evidence="2 3">
    <name type="scientific">Camelliibacillus cellulosilyticus</name>
    <dbReference type="NCBI Taxonomy" id="2174486"/>
    <lineage>
        <taxon>Bacteria</taxon>
        <taxon>Bacillati</taxon>
        <taxon>Bacillota</taxon>
        <taxon>Bacilli</taxon>
        <taxon>Bacillales</taxon>
        <taxon>Sporolactobacillaceae</taxon>
        <taxon>Camelliibacillus</taxon>
    </lineage>
</organism>
<dbReference type="Pfam" id="PF13692">
    <property type="entry name" value="Glyco_trans_1_4"/>
    <property type="match status" value="1"/>
</dbReference>
<keyword evidence="3" id="KW-1185">Reference proteome</keyword>
<accession>A0ABV9GS28</accession>
<dbReference type="PANTHER" id="PTHR45947">
    <property type="entry name" value="SULFOQUINOVOSYL TRANSFERASE SQD2"/>
    <property type="match status" value="1"/>
</dbReference>
<feature type="domain" description="Glycosyltransferase subfamily 4-like N-terminal" evidence="1">
    <location>
        <begin position="4"/>
        <end position="154"/>
    </location>
</feature>
<dbReference type="Pfam" id="PF13579">
    <property type="entry name" value="Glyco_trans_4_4"/>
    <property type="match status" value="1"/>
</dbReference>
<dbReference type="Proteomes" id="UP001596022">
    <property type="component" value="Unassembled WGS sequence"/>
</dbReference>
<dbReference type="EMBL" id="JBHSFW010000015">
    <property type="protein sequence ID" value="MFC4620070.1"/>
    <property type="molecule type" value="Genomic_DNA"/>
</dbReference>
<dbReference type="RefSeq" id="WP_376847187.1">
    <property type="nucleotide sequence ID" value="NZ_JBHSFW010000015.1"/>
</dbReference>
<evidence type="ECO:0000313" key="2">
    <source>
        <dbReference type="EMBL" id="MFC4620070.1"/>
    </source>
</evidence>
<proteinExistence type="predicted"/>
<dbReference type="PANTHER" id="PTHR45947:SF3">
    <property type="entry name" value="SULFOQUINOVOSYL TRANSFERASE SQD2"/>
    <property type="match status" value="1"/>
</dbReference>
<dbReference type="InterPro" id="IPR050194">
    <property type="entry name" value="Glycosyltransferase_grp1"/>
</dbReference>